<dbReference type="RefSeq" id="WP_172236872.1">
    <property type="nucleotide sequence ID" value="NZ_JABFDP010000012.1"/>
</dbReference>
<keyword evidence="3" id="KW-1185">Reference proteome</keyword>
<keyword evidence="1" id="KW-0812">Transmembrane</keyword>
<organism evidence="2 3">
    <name type="scientific">Bradyrhizobium denitrificans</name>
    <dbReference type="NCBI Taxonomy" id="2734912"/>
    <lineage>
        <taxon>Bacteria</taxon>
        <taxon>Pseudomonadati</taxon>
        <taxon>Pseudomonadota</taxon>
        <taxon>Alphaproteobacteria</taxon>
        <taxon>Hyphomicrobiales</taxon>
        <taxon>Nitrobacteraceae</taxon>
        <taxon>Bradyrhizobium</taxon>
    </lineage>
</organism>
<keyword evidence="1" id="KW-0472">Membrane</keyword>
<keyword evidence="1" id="KW-1133">Transmembrane helix</keyword>
<protein>
    <submittedName>
        <fullName evidence="2">Uncharacterized protein</fullName>
    </submittedName>
</protein>
<reference evidence="3" key="1">
    <citation type="journal article" date="2021" name="ISME J.">
        <title>Evolutionary origin and ecological implication of a unique nif island in free-living Bradyrhizobium lineages.</title>
        <authorList>
            <person name="Tao J."/>
        </authorList>
    </citation>
    <scope>NUCLEOTIDE SEQUENCE [LARGE SCALE GENOMIC DNA]</scope>
    <source>
        <strain evidence="3">SZCCT0094</strain>
    </source>
</reference>
<evidence type="ECO:0000313" key="2">
    <source>
        <dbReference type="EMBL" id="MBR1137053.1"/>
    </source>
</evidence>
<comment type="caution">
    <text evidence="2">The sequence shown here is derived from an EMBL/GenBank/DDBJ whole genome shotgun (WGS) entry which is preliminary data.</text>
</comment>
<gene>
    <name evidence="2" type="ORF">JQ619_14860</name>
</gene>
<accession>A0ABS5G6U9</accession>
<name>A0ABS5G6U9_9BRAD</name>
<dbReference type="EMBL" id="JAFCLK010000012">
    <property type="protein sequence ID" value="MBR1137053.1"/>
    <property type="molecule type" value="Genomic_DNA"/>
</dbReference>
<feature type="transmembrane region" description="Helical" evidence="1">
    <location>
        <begin position="9"/>
        <end position="28"/>
    </location>
</feature>
<feature type="transmembrane region" description="Helical" evidence="1">
    <location>
        <begin position="82"/>
        <end position="106"/>
    </location>
</feature>
<feature type="transmembrane region" description="Helical" evidence="1">
    <location>
        <begin position="48"/>
        <end position="70"/>
    </location>
</feature>
<evidence type="ECO:0000313" key="3">
    <source>
        <dbReference type="Proteomes" id="UP001314635"/>
    </source>
</evidence>
<feature type="transmembrane region" description="Helical" evidence="1">
    <location>
        <begin position="112"/>
        <end position="135"/>
    </location>
</feature>
<dbReference type="Proteomes" id="UP001314635">
    <property type="component" value="Unassembled WGS sequence"/>
</dbReference>
<sequence length="176" mass="18635">MRLKGAFRFALYAVFGLLFVSGALWILADQMKTRSELDSDAWQQAAALLLSTHGGAAMVTLMLLGALGPMHVQRAWRARKNLATGIVSLVMYGLLIATAFGLYYVGSEALRPWISLVHIVFGLGVPAVITAHILVGRASVAIVHQPVRGQRATAATLVPSDAPADGDLVGVMSKVG</sequence>
<evidence type="ECO:0000256" key="1">
    <source>
        <dbReference type="SAM" id="Phobius"/>
    </source>
</evidence>
<proteinExistence type="predicted"/>